<dbReference type="GO" id="GO:0016491">
    <property type="term" value="F:oxidoreductase activity"/>
    <property type="evidence" value="ECO:0007669"/>
    <property type="project" value="UniProtKB-KW"/>
</dbReference>
<protein>
    <recommendedName>
        <fullName evidence="6">Dehydrogenase</fullName>
    </recommendedName>
</protein>
<keyword evidence="5" id="KW-1185">Reference proteome</keyword>
<gene>
    <name evidence="4" type="ORF">PFISCL1PPCAC_19079</name>
</gene>
<accession>A0AAV5W9W4</accession>
<evidence type="ECO:0008006" key="6">
    <source>
        <dbReference type="Google" id="ProtNLM"/>
    </source>
</evidence>
<dbReference type="Pfam" id="PF00106">
    <property type="entry name" value="adh_short"/>
    <property type="match status" value="1"/>
</dbReference>
<evidence type="ECO:0000313" key="4">
    <source>
        <dbReference type="EMBL" id="GMT27782.1"/>
    </source>
</evidence>
<dbReference type="SUPFAM" id="SSF51735">
    <property type="entry name" value="NAD(P)-binding Rossmann-fold domains"/>
    <property type="match status" value="1"/>
</dbReference>
<evidence type="ECO:0000256" key="3">
    <source>
        <dbReference type="ARBA" id="ARBA00023002"/>
    </source>
</evidence>
<sequence length="331" mass="36266">SVNMKCAKNDGSVRKRRFNGSSTCEQVLKGIDLTGKTIAVTGTTNGIGTETARSLALAGAHVICLNRSKEMSEKQIEAIRNEKPTVEISFIKCDLSSLASVRAATEEIMEKQEKLDVLILNAGIYMAPVKASSDGLETTFGVNHVAHFHLTTLLLPLLRSSSPARIVIVSSEGHAHSGLNATATLEEKVTALMPNVEENAGIKRMFALYCLSKLCNLLFAMKLHRDLEGKGVDVYVLHPGSFIGTNLGSGMGMWGRLMNVLASPFNKSLSQGASTTVYCAVHPETEGISGKYWDSCWDDEKNLKKSFSEDRELQEELWKRTEDLIEKIEKK</sequence>
<organism evidence="4 5">
    <name type="scientific">Pristionchus fissidentatus</name>
    <dbReference type="NCBI Taxonomy" id="1538716"/>
    <lineage>
        <taxon>Eukaryota</taxon>
        <taxon>Metazoa</taxon>
        <taxon>Ecdysozoa</taxon>
        <taxon>Nematoda</taxon>
        <taxon>Chromadorea</taxon>
        <taxon>Rhabditida</taxon>
        <taxon>Rhabditina</taxon>
        <taxon>Diplogasteromorpha</taxon>
        <taxon>Diplogasteroidea</taxon>
        <taxon>Neodiplogasteridae</taxon>
        <taxon>Pristionchus</taxon>
    </lineage>
</organism>
<comment type="caution">
    <text evidence="4">The sequence shown here is derived from an EMBL/GenBank/DDBJ whole genome shotgun (WGS) entry which is preliminary data.</text>
</comment>
<keyword evidence="3" id="KW-0560">Oxidoreductase</keyword>
<dbReference type="AlphaFoldDB" id="A0AAV5W9W4"/>
<name>A0AAV5W9W4_9BILA</name>
<evidence type="ECO:0000313" key="5">
    <source>
        <dbReference type="Proteomes" id="UP001432322"/>
    </source>
</evidence>
<dbReference type="Gene3D" id="3.40.50.720">
    <property type="entry name" value="NAD(P)-binding Rossmann-like Domain"/>
    <property type="match status" value="1"/>
</dbReference>
<evidence type="ECO:0000256" key="1">
    <source>
        <dbReference type="ARBA" id="ARBA00006484"/>
    </source>
</evidence>
<keyword evidence="2" id="KW-0521">NADP</keyword>
<dbReference type="PANTHER" id="PTHR24320">
    <property type="entry name" value="RETINOL DEHYDROGENASE"/>
    <property type="match status" value="1"/>
</dbReference>
<dbReference type="PRINTS" id="PR00081">
    <property type="entry name" value="GDHRDH"/>
</dbReference>
<feature type="non-terminal residue" evidence="4">
    <location>
        <position position="1"/>
    </location>
</feature>
<comment type="similarity">
    <text evidence="1">Belongs to the short-chain dehydrogenases/reductases (SDR) family.</text>
</comment>
<evidence type="ECO:0000256" key="2">
    <source>
        <dbReference type="ARBA" id="ARBA00022857"/>
    </source>
</evidence>
<dbReference type="InterPro" id="IPR002347">
    <property type="entry name" value="SDR_fam"/>
</dbReference>
<dbReference type="Proteomes" id="UP001432322">
    <property type="component" value="Unassembled WGS sequence"/>
</dbReference>
<reference evidence="4" key="1">
    <citation type="submission" date="2023-10" db="EMBL/GenBank/DDBJ databases">
        <title>Genome assembly of Pristionchus species.</title>
        <authorList>
            <person name="Yoshida K."/>
            <person name="Sommer R.J."/>
        </authorList>
    </citation>
    <scope>NUCLEOTIDE SEQUENCE</scope>
    <source>
        <strain evidence="4">RS5133</strain>
    </source>
</reference>
<dbReference type="PANTHER" id="PTHR24320:SF282">
    <property type="entry name" value="WW DOMAIN-CONTAINING OXIDOREDUCTASE"/>
    <property type="match status" value="1"/>
</dbReference>
<dbReference type="InterPro" id="IPR036291">
    <property type="entry name" value="NAD(P)-bd_dom_sf"/>
</dbReference>
<proteinExistence type="inferred from homology"/>
<dbReference type="EMBL" id="BTSY01000005">
    <property type="protein sequence ID" value="GMT27782.1"/>
    <property type="molecule type" value="Genomic_DNA"/>
</dbReference>